<reference evidence="2 3" key="2">
    <citation type="submission" date="2018-03" db="EMBL/GenBank/DDBJ databases">
        <title>The ancient ancestry and fast evolution of plastids.</title>
        <authorList>
            <person name="Moore K.R."/>
            <person name="Magnabosco C."/>
            <person name="Momper L."/>
            <person name="Gold D.A."/>
            <person name="Bosak T."/>
            <person name="Fournier G.P."/>
        </authorList>
    </citation>
    <scope>NUCLEOTIDE SEQUENCE [LARGE SCALE GENOMIC DNA]</scope>
    <source>
        <strain evidence="2 3">CCAP 1448/3</strain>
    </source>
</reference>
<dbReference type="EMBL" id="PVWJ01000026">
    <property type="protein sequence ID" value="PSB03705.1"/>
    <property type="molecule type" value="Genomic_DNA"/>
</dbReference>
<dbReference type="InterPro" id="IPR022051">
    <property type="entry name" value="DUF3611"/>
</dbReference>
<dbReference type="RefSeq" id="WP_106287974.1">
    <property type="nucleotide sequence ID" value="NZ_CAWNTC010000246.1"/>
</dbReference>
<name>A0A2T1C5Z6_9CYAN</name>
<protein>
    <recommendedName>
        <fullName evidence="4">DUF3611 domain-containing protein</fullName>
    </recommendedName>
</protein>
<sequence>MAENFESNQVPAALRQIAATMRLTGWVTFWIQLVLAVVSSLIFVFALVLSGAAGQGNAQVNNPGTGGGAFFAVCGLIALYFSVYQSFRYTRLARQLKEPDPNLRPKKADTIKLLRFGLIVSFVGMSLAVLGAEAITGTLLGKSLAQPQSLYNPAFNLRELIQPLDIFVVLANTHTIAAHFVGIGGGLWLLNRLNR</sequence>
<feature type="transmembrane region" description="Helical" evidence="1">
    <location>
        <begin position="69"/>
        <end position="87"/>
    </location>
</feature>
<feature type="transmembrane region" description="Helical" evidence="1">
    <location>
        <begin position="166"/>
        <end position="190"/>
    </location>
</feature>
<keyword evidence="1" id="KW-0812">Transmembrane</keyword>
<feature type="transmembrane region" description="Helical" evidence="1">
    <location>
        <begin position="113"/>
        <end position="132"/>
    </location>
</feature>
<keyword evidence="1" id="KW-1133">Transmembrane helix</keyword>
<evidence type="ECO:0008006" key="4">
    <source>
        <dbReference type="Google" id="ProtNLM"/>
    </source>
</evidence>
<evidence type="ECO:0000256" key="1">
    <source>
        <dbReference type="SAM" id="Phobius"/>
    </source>
</evidence>
<accession>A0A2T1C5Z6</accession>
<dbReference type="Pfam" id="PF12263">
    <property type="entry name" value="DUF3611"/>
    <property type="match status" value="1"/>
</dbReference>
<feature type="transmembrane region" description="Helical" evidence="1">
    <location>
        <begin position="23"/>
        <end position="49"/>
    </location>
</feature>
<comment type="caution">
    <text evidence="2">The sequence shown here is derived from an EMBL/GenBank/DDBJ whole genome shotgun (WGS) entry which is preliminary data.</text>
</comment>
<dbReference type="PANTHER" id="PTHR34548:SF2">
    <property type="entry name" value="PROTEIN TIC 21, CHLOROPLASTIC"/>
    <property type="match status" value="1"/>
</dbReference>
<gene>
    <name evidence="2" type="ORF">C7B64_07265</name>
</gene>
<evidence type="ECO:0000313" key="3">
    <source>
        <dbReference type="Proteomes" id="UP000238762"/>
    </source>
</evidence>
<dbReference type="AlphaFoldDB" id="A0A2T1C5Z6"/>
<keyword evidence="1" id="KW-0472">Membrane</keyword>
<dbReference type="Proteomes" id="UP000238762">
    <property type="component" value="Unassembled WGS sequence"/>
</dbReference>
<evidence type="ECO:0000313" key="2">
    <source>
        <dbReference type="EMBL" id="PSB03705.1"/>
    </source>
</evidence>
<proteinExistence type="predicted"/>
<keyword evidence="3" id="KW-1185">Reference proteome</keyword>
<organism evidence="2 3">
    <name type="scientific">Merismopedia glauca CCAP 1448/3</name>
    <dbReference type="NCBI Taxonomy" id="1296344"/>
    <lineage>
        <taxon>Bacteria</taxon>
        <taxon>Bacillati</taxon>
        <taxon>Cyanobacteriota</taxon>
        <taxon>Cyanophyceae</taxon>
        <taxon>Synechococcales</taxon>
        <taxon>Merismopediaceae</taxon>
        <taxon>Merismopedia</taxon>
    </lineage>
</organism>
<dbReference type="PANTHER" id="PTHR34548">
    <property type="entry name" value="PROTEIN TIC 21, CHLOROPLASTIC"/>
    <property type="match status" value="1"/>
</dbReference>
<reference evidence="2 3" key="1">
    <citation type="submission" date="2018-02" db="EMBL/GenBank/DDBJ databases">
        <authorList>
            <person name="Cohen D.B."/>
            <person name="Kent A.D."/>
        </authorList>
    </citation>
    <scope>NUCLEOTIDE SEQUENCE [LARGE SCALE GENOMIC DNA]</scope>
    <source>
        <strain evidence="2 3">CCAP 1448/3</strain>
    </source>
</reference>
<dbReference type="OrthoDB" id="5766633at2"/>